<evidence type="ECO:0000313" key="12">
    <source>
        <dbReference type="EMBL" id="KAK3400813.1"/>
    </source>
</evidence>
<dbReference type="InterPro" id="IPR036195">
    <property type="entry name" value="AbfB_ABD_sf"/>
</dbReference>
<dbReference type="InterPro" id="IPR007934">
    <property type="entry name" value="AbfB_ABD"/>
</dbReference>
<dbReference type="SUPFAM" id="SSF110221">
    <property type="entry name" value="AbfB domain"/>
    <property type="match status" value="1"/>
</dbReference>
<comment type="similarity">
    <text evidence="2 9">Belongs to the glycosyl hydrolase 43 family.</text>
</comment>
<dbReference type="AlphaFoldDB" id="A0AAE0PIU5"/>
<dbReference type="PANTHER" id="PTHR43817:SF1">
    <property type="entry name" value="HYDROLASE, FAMILY 43, PUTATIVE (AFU_ORTHOLOGUE AFUA_3G01660)-RELATED"/>
    <property type="match status" value="1"/>
</dbReference>
<dbReference type="EC" id="3.2.1.55" evidence="3"/>
<evidence type="ECO:0000256" key="4">
    <source>
        <dbReference type="ARBA" id="ARBA00022729"/>
    </source>
</evidence>
<gene>
    <name evidence="12" type="ORF">B0T20DRAFT_494905</name>
</gene>
<reference evidence="12" key="2">
    <citation type="submission" date="2023-07" db="EMBL/GenBank/DDBJ databases">
        <authorList>
            <consortium name="Lawrence Berkeley National Laboratory"/>
            <person name="Haridas S."/>
            <person name="Hensen N."/>
            <person name="Bonometti L."/>
            <person name="Westerberg I."/>
            <person name="Brannstrom I.O."/>
            <person name="Guillou S."/>
            <person name="Cros-Aarteil S."/>
            <person name="Calhoun S."/>
            <person name="Kuo A."/>
            <person name="Mondo S."/>
            <person name="Pangilinan J."/>
            <person name="Riley R."/>
            <person name="LaButti K."/>
            <person name="Andreopoulos B."/>
            <person name="Lipzen A."/>
            <person name="Chen C."/>
            <person name="Yanf M."/>
            <person name="Daum C."/>
            <person name="Ng V."/>
            <person name="Clum A."/>
            <person name="Steindorff A."/>
            <person name="Ohm R."/>
            <person name="Martin F."/>
            <person name="Silar P."/>
            <person name="Natvig D."/>
            <person name="Lalanne C."/>
            <person name="Gautier V."/>
            <person name="Ament-velasquez S.L."/>
            <person name="Kruys A."/>
            <person name="Hutchinson M.I."/>
            <person name="Powell A.J."/>
            <person name="Barry K."/>
            <person name="Miller A.N."/>
            <person name="Grigoriev I.V."/>
            <person name="Debuchy R."/>
            <person name="Gladieux P."/>
            <person name="Thoren M.H."/>
            <person name="Johannesson H."/>
        </authorList>
    </citation>
    <scope>NUCLEOTIDE SEQUENCE</scope>
    <source>
        <strain evidence="12">FGSC 1904</strain>
    </source>
</reference>
<protein>
    <recommendedName>
        <fullName evidence="3">non-reducing end alpha-L-arabinofuranosidase</fullName>
        <ecNumber evidence="3">3.2.1.55</ecNumber>
    </recommendedName>
</protein>
<dbReference type="SUPFAM" id="SSF75005">
    <property type="entry name" value="Arabinanase/levansucrase/invertase"/>
    <property type="match status" value="1"/>
</dbReference>
<accession>A0AAE0PIU5</accession>
<sequence length="480" mass="52013">MLWTKFLSPLLLLLSPSISLAVTSASISPPVSYTNTLIPQRADPHITKHTDGFYYFTATVPAYDSIIIRRSPTIQGLSSASETTIWRRKSSGIGSNQVWAPELHHIDGKWYIYVALGVANQWRIRAFVLEGVGPNPQTAQWTEKGLVNTDWDTFSLDAHQFEVNGTRYLVWAQQEPSRTDENSSLLIARLINPWTIQRPATVISRPLLSWERVGYKVNEGPATLQRNGRIFLTYSASATDSNYCMGLLTANLNADLLNAASWSKSQTPVFVSNANTKQYGPGHNSFTVSEDGLSDVLVFHDREYPDITGDPLNDPNRRTRVQKIYWKADGTPDLGIPVPDGQTPVRLRSAAAATGEGVYVRYYSGTAPSGSATLGDQLFRIVTPGLAGGSTVSLESASRPGTYLRRSGTAVRFDAGSSSSSATFKNEASWTRKEGLADGKGVSFEAVGVTGQFLKLTGSGGGLTVATAGAGDGQATFYLE</sequence>
<comment type="catalytic activity">
    <reaction evidence="1">
        <text>Hydrolysis of terminal non-reducing alpha-L-arabinofuranoside residues in alpha-L-arabinosides.</text>
        <dbReference type="EC" id="3.2.1.55"/>
    </reaction>
</comment>
<dbReference type="Proteomes" id="UP001281003">
    <property type="component" value="Unassembled WGS sequence"/>
</dbReference>
<dbReference type="Gene3D" id="2.115.10.20">
    <property type="entry name" value="Glycosyl hydrolase domain, family 43"/>
    <property type="match status" value="1"/>
</dbReference>
<evidence type="ECO:0000256" key="2">
    <source>
        <dbReference type="ARBA" id="ARBA00009865"/>
    </source>
</evidence>
<dbReference type="GO" id="GO:0046556">
    <property type="term" value="F:alpha-L-arabinofuranosidase activity"/>
    <property type="evidence" value="ECO:0007669"/>
    <property type="project" value="UniProtKB-EC"/>
</dbReference>
<evidence type="ECO:0000259" key="11">
    <source>
        <dbReference type="Pfam" id="PF05270"/>
    </source>
</evidence>
<dbReference type="InterPro" id="IPR023296">
    <property type="entry name" value="Glyco_hydro_beta-prop_sf"/>
</dbReference>
<evidence type="ECO:0000256" key="8">
    <source>
        <dbReference type="PIRSR" id="PIRSR606710-2"/>
    </source>
</evidence>
<feature type="active site" description="Proton donor" evidence="7">
    <location>
        <position position="219"/>
    </location>
</feature>
<dbReference type="Pfam" id="PF04616">
    <property type="entry name" value="Glyco_hydro_43"/>
    <property type="match status" value="1"/>
</dbReference>
<dbReference type="CDD" id="cd23265">
    <property type="entry name" value="beta-trefoil_ABD_ABFB-like"/>
    <property type="match status" value="1"/>
</dbReference>
<keyword evidence="4 10" id="KW-0732">Signal</keyword>
<keyword evidence="6 9" id="KW-0326">Glycosidase</keyword>
<dbReference type="Gene3D" id="2.80.10.50">
    <property type="match status" value="1"/>
</dbReference>
<feature type="chain" id="PRO_5042089823" description="non-reducing end alpha-L-arabinofuranosidase" evidence="10">
    <location>
        <begin position="22"/>
        <end position="480"/>
    </location>
</feature>
<keyword evidence="13" id="KW-1185">Reference proteome</keyword>
<evidence type="ECO:0000256" key="7">
    <source>
        <dbReference type="PIRSR" id="PIRSR606710-1"/>
    </source>
</evidence>
<feature type="signal peptide" evidence="10">
    <location>
        <begin position="1"/>
        <end position="21"/>
    </location>
</feature>
<organism evidence="12 13">
    <name type="scientific">Sordaria brevicollis</name>
    <dbReference type="NCBI Taxonomy" id="83679"/>
    <lineage>
        <taxon>Eukaryota</taxon>
        <taxon>Fungi</taxon>
        <taxon>Dikarya</taxon>
        <taxon>Ascomycota</taxon>
        <taxon>Pezizomycotina</taxon>
        <taxon>Sordariomycetes</taxon>
        <taxon>Sordariomycetidae</taxon>
        <taxon>Sordariales</taxon>
        <taxon>Sordariaceae</taxon>
        <taxon>Sordaria</taxon>
    </lineage>
</organism>
<feature type="active site" description="Proton acceptor" evidence="7">
    <location>
        <position position="43"/>
    </location>
</feature>
<evidence type="ECO:0000313" key="13">
    <source>
        <dbReference type="Proteomes" id="UP001281003"/>
    </source>
</evidence>
<reference evidence="12" key="1">
    <citation type="journal article" date="2023" name="Mol. Phylogenet. Evol.">
        <title>Genome-scale phylogeny and comparative genomics of the fungal order Sordariales.</title>
        <authorList>
            <person name="Hensen N."/>
            <person name="Bonometti L."/>
            <person name="Westerberg I."/>
            <person name="Brannstrom I.O."/>
            <person name="Guillou S."/>
            <person name="Cros-Aarteil S."/>
            <person name="Calhoun S."/>
            <person name="Haridas S."/>
            <person name="Kuo A."/>
            <person name="Mondo S."/>
            <person name="Pangilinan J."/>
            <person name="Riley R."/>
            <person name="LaButti K."/>
            <person name="Andreopoulos B."/>
            <person name="Lipzen A."/>
            <person name="Chen C."/>
            <person name="Yan M."/>
            <person name="Daum C."/>
            <person name="Ng V."/>
            <person name="Clum A."/>
            <person name="Steindorff A."/>
            <person name="Ohm R.A."/>
            <person name="Martin F."/>
            <person name="Silar P."/>
            <person name="Natvig D.O."/>
            <person name="Lalanne C."/>
            <person name="Gautier V."/>
            <person name="Ament-Velasquez S.L."/>
            <person name="Kruys A."/>
            <person name="Hutchinson M.I."/>
            <person name="Powell A.J."/>
            <person name="Barry K."/>
            <person name="Miller A.N."/>
            <person name="Grigoriev I.V."/>
            <person name="Debuchy R."/>
            <person name="Gladieux P."/>
            <person name="Hiltunen Thoren M."/>
            <person name="Johannesson H."/>
        </authorList>
    </citation>
    <scope>NUCLEOTIDE SEQUENCE</scope>
    <source>
        <strain evidence="12">FGSC 1904</strain>
    </source>
</reference>
<dbReference type="EMBL" id="JAUTDP010000003">
    <property type="protein sequence ID" value="KAK3400813.1"/>
    <property type="molecule type" value="Genomic_DNA"/>
</dbReference>
<proteinExistence type="inferred from homology"/>
<name>A0AAE0PIU5_SORBR</name>
<evidence type="ECO:0000256" key="5">
    <source>
        <dbReference type="ARBA" id="ARBA00022801"/>
    </source>
</evidence>
<dbReference type="InterPro" id="IPR006710">
    <property type="entry name" value="Glyco_hydro_43"/>
</dbReference>
<evidence type="ECO:0000256" key="9">
    <source>
        <dbReference type="RuleBase" id="RU361187"/>
    </source>
</evidence>
<evidence type="ECO:0000256" key="1">
    <source>
        <dbReference type="ARBA" id="ARBA00001462"/>
    </source>
</evidence>
<dbReference type="PANTHER" id="PTHR43817">
    <property type="entry name" value="GLYCOSYL HYDROLASE"/>
    <property type="match status" value="1"/>
</dbReference>
<feature type="domain" description="Alpha-L-arabinofuranosidase B arabinose-binding" evidence="11">
    <location>
        <begin position="370"/>
        <end position="454"/>
    </location>
</feature>
<comment type="caution">
    <text evidence="12">The sequence shown here is derived from an EMBL/GenBank/DDBJ whole genome shotgun (WGS) entry which is preliminary data.</text>
</comment>
<dbReference type="CDD" id="cd18817">
    <property type="entry name" value="GH43f_LbAraf43-like"/>
    <property type="match status" value="1"/>
</dbReference>
<dbReference type="GO" id="GO:0046373">
    <property type="term" value="P:L-arabinose metabolic process"/>
    <property type="evidence" value="ECO:0007669"/>
    <property type="project" value="InterPro"/>
</dbReference>
<evidence type="ECO:0000256" key="6">
    <source>
        <dbReference type="ARBA" id="ARBA00023295"/>
    </source>
</evidence>
<evidence type="ECO:0000256" key="3">
    <source>
        <dbReference type="ARBA" id="ARBA00012670"/>
    </source>
</evidence>
<dbReference type="Pfam" id="PF05270">
    <property type="entry name" value="AbfB"/>
    <property type="match status" value="1"/>
</dbReference>
<keyword evidence="5 9" id="KW-0378">Hydrolase</keyword>
<feature type="site" description="Important for catalytic activity, responsible for pKa modulation of the active site Glu and correct orientation of both the proton donor and substrate" evidence="8">
    <location>
        <position position="157"/>
    </location>
</feature>
<evidence type="ECO:0000256" key="10">
    <source>
        <dbReference type="SAM" id="SignalP"/>
    </source>
</evidence>